<feature type="chain" id="PRO_5002531167" evidence="2">
    <location>
        <begin position="23"/>
        <end position="398"/>
    </location>
</feature>
<proteinExistence type="predicted"/>
<evidence type="ECO:0000313" key="3">
    <source>
        <dbReference type="EMBL" id="KKP06644.1"/>
    </source>
</evidence>
<keyword evidence="2" id="KW-0732">Signal</keyword>
<reference evidence="4" key="1">
    <citation type="journal article" date="2015" name="Genome Announc.">
        <title>Draft whole-genome sequence of the biocontrol agent Trichoderma harzianum T6776.</title>
        <authorList>
            <person name="Baroncelli R."/>
            <person name="Piaggeschi G."/>
            <person name="Fiorini L."/>
            <person name="Bertolini E."/>
            <person name="Zapparata A."/>
            <person name="Pe M.E."/>
            <person name="Sarrocco S."/>
            <person name="Vannacci G."/>
        </authorList>
    </citation>
    <scope>NUCLEOTIDE SEQUENCE [LARGE SCALE GENOMIC DNA]</scope>
    <source>
        <strain evidence="4">T6776</strain>
    </source>
</reference>
<evidence type="ECO:0000256" key="2">
    <source>
        <dbReference type="SAM" id="SignalP"/>
    </source>
</evidence>
<dbReference type="EMBL" id="JOKZ01000021">
    <property type="protein sequence ID" value="KKP06644.1"/>
    <property type="molecule type" value="Genomic_DNA"/>
</dbReference>
<feature type="region of interest" description="Disordered" evidence="1">
    <location>
        <begin position="163"/>
        <end position="217"/>
    </location>
</feature>
<name>A0A0G0AQ59_TRIHA</name>
<protein>
    <submittedName>
        <fullName evidence="3">Uncharacterized protein</fullName>
    </submittedName>
</protein>
<comment type="caution">
    <text evidence="3">The sequence shown here is derived from an EMBL/GenBank/DDBJ whole genome shotgun (WGS) entry which is preliminary data.</text>
</comment>
<dbReference type="AlphaFoldDB" id="A0A0G0AQ59"/>
<dbReference type="OMA" id="LCDCGIG"/>
<gene>
    <name evidence="3" type="ORF">THAR02_01241</name>
</gene>
<evidence type="ECO:0000313" key="4">
    <source>
        <dbReference type="Proteomes" id="UP000034112"/>
    </source>
</evidence>
<dbReference type="Proteomes" id="UP000034112">
    <property type="component" value="Unassembled WGS sequence"/>
</dbReference>
<evidence type="ECO:0000256" key="1">
    <source>
        <dbReference type="SAM" id="MobiDB-lite"/>
    </source>
</evidence>
<feature type="compositionally biased region" description="Low complexity" evidence="1">
    <location>
        <begin position="173"/>
        <end position="192"/>
    </location>
</feature>
<feature type="signal peptide" evidence="2">
    <location>
        <begin position="1"/>
        <end position="22"/>
    </location>
</feature>
<organism evidence="3 4">
    <name type="scientific">Trichoderma harzianum</name>
    <name type="common">Hypocrea lixii</name>
    <dbReference type="NCBI Taxonomy" id="5544"/>
    <lineage>
        <taxon>Eukaryota</taxon>
        <taxon>Fungi</taxon>
        <taxon>Dikarya</taxon>
        <taxon>Ascomycota</taxon>
        <taxon>Pezizomycotina</taxon>
        <taxon>Sordariomycetes</taxon>
        <taxon>Hypocreomycetidae</taxon>
        <taxon>Hypocreales</taxon>
        <taxon>Hypocreaceae</taxon>
        <taxon>Trichoderma</taxon>
    </lineage>
</organism>
<feature type="compositionally biased region" description="Polar residues" evidence="1">
    <location>
        <begin position="202"/>
        <end position="215"/>
    </location>
</feature>
<accession>A0A0G0AQ59</accession>
<sequence>MAIFKLAAGLVGTIGFFKAVQAQQFRNEDLILCDCGIGDNPNEPGWSTSRQMNWYQDINWPSSAYKYPDAPDMAVEIPFKEGWYPWVPAGATATMPNGDVWTAYIEDGTPDGFKAGSAVTTKESGQILNCWAYRGRPVSAALNKTVNHDAICWSAFVCNRDNHPPPRPADMGSQTSTLTTSSAAPSTTFFSQAPPKSPVPTPSNGGQPVPTSTPHPHTGQLAIYSTLSPRFINWQNTWGAFINNFVWDQTTGNCVGGPIKGQGYTINVECAGVKVDDDTHMTLLLIKALRDVGLKSLWFNQNPVIPGINGTNVTAPSWVVMPEAFTIRATDLSTRKVVGYLSYSTKYDGFLSGPCSACETARFNSDFFDPIISAVQGSYPVYNNFTIEAQCSPWMACA</sequence>
<dbReference type="OrthoDB" id="89086at2759"/>